<dbReference type="UniPathway" id="UPA00666"/>
<feature type="transmembrane region" description="Helical" evidence="9">
    <location>
        <begin position="200"/>
        <end position="219"/>
    </location>
</feature>
<comment type="catalytic activity">
    <reaction evidence="9">
        <text>N-terminal S-1,2-diacyl-sn-glyceryl-L-cysteinyl-[lipoprotein] + a glycerophospholipid = N-acyl-S-1,2-diacyl-sn-glyceryl-L-cysteinyl-[lipoprotein] + a 2-acyl-sn-glycero-3-phospholipid + H(+)</text>
        <dbReference type="Rhea" id="RHEA:48228"/>
        <dbReference type="Rhea" id="RHEA-COMP:14681"/>
        <dbReference type="Rhea" id="RHEA-COMP:14684"/>
        <dbReference type="ChEBI" id="CHEBI:15378"/>
        <dbReference type="ChEBI" id="CHEBI:136912"/>
        <dbReference type="ChEBI" id="CHEBI:140656"/>
        <dbReference type="ChEBI" id="CHEBI:140657"/>
        <dbReference type="ChEBI" id="CHEBI:140660"/>
        <dbReference type="EC" id="2.3.1.269"/>
    </reaction>
</comment>
<dbReference type="InterPro" id="IPR004563">
    <property type="entry name" value="Apolipo_AcylTrfase"/>
</dbReference>
<evidence type="ECO:0000313" key="11">
    <source>
        <dbReference type="EMBL" id="PMP62052.1"/>
    </source>
</evidence>
<evidence type="ECO:0000256" key="3">
    <source>
        <dbReference type="ARBA" id="ARBA00022475"/>
    </source>
</evidence>
<dbReference type="PROSITE" id="PS50263">
    <property type="entry name" value="CN_HYDROLASE"/>
    <property type="match status" value="1"/>
</dbReference>
<evidence type="ECO:0000256" key="7">
    <source>
        <dbReference type="ARBA" id="ARBA00023136"/>
    </source>
</evidence>
<dbReference type="GO" id="GO:0042158">
    <property type="term" value="P:lipoprotein biosynthetic process"/>
    <property type="evidence" value="ECO:0007669"/>
    <property type="project" value="UniProtKB-UniRule"/>
</dbReference>
<dbReference type="InterPro" id="IPR045378">
    <property type="entry name" value="LNT_N"/>
</dbReference>
<evidence type="ECO:0000256" key="2">
    <source>
        <dbReference type="ARBA" id="ARBA00010065"/>
    </source>
</evidence>
<dbReference type="HAMAP" id="MF_01148">
    <property type="entry name" value="Lnt"/>
    <property type="match status" value="1"/>
</dbReference>
<comment type="similarity">
    <text evidence="2 9">Belongs to the CN hydrolase family. Apolipoprotein N-acyltransferase subfamily.</text>
</comment>
<evidence type="ECO:0000256" key="8">
    <source>
        <dbReference type="ARBA" id="ARBA00023315"/>
    </source>
</evidence>
<evidence type="ECO:0000256" key="4">
    <source>
        <dbReference type="ARBA" id="ARBA00022679"/>
    </source>
</evidence>
<dbReference type="GO" id="GO:0005886">
    <property type="term" value="C:plasma membrane"/>
    <property type="evidence" value="ECO:0007669"/>
    <property type="project" value="UniProtKB-SubCell"/>
</dbReference>
<name>A0A2N7PIQ6_9BACT</name>
<dbReference type="PANTHER" id="PTHR38686:SF1">
    <property type="entry name" value="APOLIPOPROTEIN N-ACYLTRANSFERASE"/>
    <property type="match status" value="1"/>
</dbReference>
<evidence type="ECO:0000256" key="9">
    <source>
        <dbReference type="HAMAP-Rule" id="MF_01148"/>
    </source>
</evidence>
<comment type="caution">
    <text evidence="11">The sequence shown here is derived from an EMBL/GenBank/DDBJ whole genome shotgun (WGS) entry which is preliminary data.</text>
</comment>
<dbReference type="InterPro" id="IPR003010">
    <property type="entry name" value="C-N_Hydrolase"/>
</dbReference>
<comment type="pathway">
    <text evidence="9">Protein modification; lipoprotein biosynthesis (N-acyl transfer).</text>
</comment>
<evidence type="ECO:0000256" key="6">
    <source>
        <dbReference type="ARBA" id="ARBA00022989"/>
    </source>
</evidence>
<keyword evidence="8 9" id="KW-0012">Acyltransferase</keyword>
<evidence type="ECO:0000259" key="10">
    <source>
        <dbReference type="PROSITE" id="PS50263"/>
    </source>
</evidence>
<sequence>MKFGLKKFFETFGLPLLSALLLSLSFPKFELQILIFFALVPLFFSLKDEKSSAHIFQKVIFFGVLHYVILLYWIVYTLIKYGQIPLPVSIFLLLLLSAYLSLYWVLFFLLLNFLNLLGHPTFWKGFLASLIFVSIEFLRSVLLTGFPWGLIGYPLTNFPTLLQIADLLGIWGLSLVVFIINYFFYFVFERVGNYQHLRKGFYLDLLFFGVLIGAFLIYGQGSFNLWKRTLETSREVLRVSLLQGNIPQELKEARETEISLKTYENLTLQSLKDFPDLIVYPETALPFYFPYEKEPSLKFLATLEKVKAYSEDLKISPPAIIFGTFRVSFEKNPPLVHNSLLVWNGKEIEDLYDKEKLVPFGEYVPLAQYFPFLKKISVVSDIIKPGISKNLQFKLKEKKIEVLPLICFESAFPQILVKRLKSGGDLVVIATNDAWFDKTSAPYQHFQMAIVRAVEGRRFVLQAANTGITGIIDPLGRVIKKSDLEREEIVSGEIKLLHKKTPFVKIGYLFPIFSLFVTFLWLITKFYAYFILKAKYFRSKSL</sequence>
<keyword evidence="3 9" id="KW-1003">Cell membrane</keyword>
<organism evidence="11 12">
    <name type="scientific">Caldimicrobium thiodismutans</name>
    <dbReference type="NCBI Taxonomy" id="1653476"/>
    <lineage>
        <taxon>Bacteria</taxon>
        <taxon>Pseudomonadati</taxon>
        <taxon>Thermodesulfobacteriota</taxon>
        <taxon>Thermodesulfobacteria</taxon>
        <taxon>Thermodesulfobacteriales</taxon>
        <taxon>Thermodesulfobacteriaceae</taxon>
        <taxon>Caldimicrobium</taxon>
    </lineage>
</organism>
<dbReference type="Gene3D" id="3.60.110.10">
    <property type="entry name" value="Carbon-nitrogen hydrolase"/>
    <property type="match status" value="1"/>
</dbReference>
<feature type="transmembrane region" description="Helical" evidence="9">
    <location>
        <begin position="126"/>
        <end position="148"/>
    </location>
</feature>
<feature type="transmembrane region" description="Helical" evidence="9">
    <location>
        <begin position="508"/>
        <end position="532"/>
    </location>
</feature>
<dbReference type="NCBIfam" id="TIGR00546">
    <property type="entry name" value="lnt"/>
    <property type="match status" value="1"/>
</dbReference>
<feature type="transmembrane region" description="Helical" evidence="9">
    <location>
        <begin position="168"/>
        <end position="188"/>
    </location>
</feature>
<dbReference type="Pfam" id="PF00795">
    <property type="entry name" value="CN_hydrolase"/>
    <property type="match status" value="1"/>
</dbReference>
<dbReference type="CDD" id="cd07571">
    <property type="entry name" value="ALP_N-acyl_transferase"/>
    <property type="match status" value="1"/>
</dbReference>
<dbReference type="EMBL" id="PNIE01000070">
    <property type="protein sequence ID" value="PMP62052.1"/>
    <property type="molecule type" value="Genomic_DNA"/>
</dbReference>
<dbReference type="EC" id="2.3.1.269" evidence="9"/>
<comment type="function">
    <text evidence="9">Catalyzes the phospholipid dependent N-acylation of the N-terminal cysteine of apolipoprotein, the last step in lipoprotein maturation.</text>
</comment>
<proteinExistence type="inferred from homology"/>
<protein>
    <recommendedName>
        <fullName evidence="9">Apolipoprotein N-acyltransferase</fullName>
        <shortName evidence="9">ALP N-acyltransferase</shortName>
        <ecNumber evidence="9">2.3.1.269</ecNumber>
    </recommendedName>
</protein>
<evidence type="ECO:0000313" key="12">
    <source>
        <dbReference type="Proteomes" id="UP000235731"/>
    </source>
</evidence>
<accession>A0A2N7PIQ6</accession>
<keyword evidence="5 9" id="KW-0812">Transmembrane</keyword>
<reference evidence="11 12" key="1">
    <citation type="submission" date="2018-01" db="EMBL/GenBank/DDBJ databases">
        <title>Metagenomic assembled genomes from two thermal pools in the Uzon Caldera, Kamchatka, Russia.</title>
        <authorList>
            <person name="Wilkins L."/>
            <person name="Ettinger C."/>
        </authorList>
    </citation>
    <scope>NUCLEOTIDE SEQUENCE [LARGE SCALE GENOMIC DNA]</scope>
    <source>
        <strain evidence="11">ZAV-15</strain>
    </source>
</reference>
<evidence type="ECO:0000256" key="5">
    <source>
        <dbReference type="ARBA" id="ARBA00022692"/>
    </source>
</evidence>
<dbReference type="AlphaFoldDB" id="A0A2N7PIQ6"/>
<evidence type="ECO:0000256" key="1">
    <source>
        <dbReference type="ARBA" id="ARBA00004651"/>
    </source>
</evidence>
<keyword evidence="6 9" id="KW-1133">Transmembrane helix</keyword>
<feature type="transmembrane region" description="Helical" evidence="9">
    <location>
        <begin position="31"/>
        <end position="47"/>
    </location>
</feature>
<gene>
    <name evidence="9 11" type="primary">lnt</name>
    <name evidence="11" type="ORF">C0197_05060</name>
</gene>
<feature type="transmembrane region" description="Helical" evidence="9">
    <location>
        <begin position="91"/>
        <end position="114"/>
    </location>
</feature>
<keyword evidence="11" id="KW-0449">Lipoprotein</keyword>
<dbReference type="PANTHER" id="PTHR38686">
    <property type="entry name" value="APOLIPOPROTEIN N-ACYLTRANSFERASE"/>
    <property type="match status" value="1"/>
</dbReference>
<dbReference type="Pfam" id="PF20154">
    <property type="entry name" value="LNT_N"/>
    <property type="match status" value="1"/>
</dbReference>
<keyword evidence="7 9" id="KW-0472">Membrane</keyword>
<feature type="transmembrane region" description="Helical" evidence="9">
    <location>
        <begin position="59"/>
        <end position="79"/>
    </location>
</feature>
<dbReference type="Proteomes" id="UP000235731">
    <property type="component" value="Unassembled WGS sequence"/>
</dbReference>
<dbReference type="InterPro" id="IPR036526">
    <property type="entry name" value="C-N_Hydrolase_sf"/>
</dbReference>
<keyword evidence="4 9" id="KW-0808">Transferase</keyword>
<feature type="domain" description="CN hydrolase" evidence="10">
    <location>
        <begin position="242"/>
        <end position="496"/>
    </location>
</feature>
<dbReference type="GO" id="GO:0016410">
    <property type="term" value="F:N-acyltransferase activity"/>
    <property type="evidence" value="ECO:0007669"/>
    <property type="project" value="UniProtKB-UniRule"/>
</dbReference>
<comment type="subcellular location">
    <subcellularLocation>
        <location evidence="1 9">Cell membrane</location>
        <topology evidence="1 9">Multi-pass membrane protein</topology>
    </subcellularLocation>
</comment>
<dbReference type="SUPFAM" id="SSF56317">
    <property type="entry name" value="Carbon-nitrogen hydrolase"/>
    <property type="match status" value="1"/>
</dbReference>